<dbReference type="FunFam" id="3.40.50.10190:FF:000047">
    <property type="entry name" value="Microcephalin"/>
    <property type="match status" value="1"/>
</dbReference>
<dbReference type="PANTHER" id="PTHR14625:SF3">
    <property type="entry name" value="MICROCEPHALIN"/>
    <property type="match status" value="1"/>
</dbReference>
<dbReference type="CDD" id="cd17716">
    <property type="entry name" value="BRCT_microcephalin_rpt1"/>
    <property type="match status" value="1"/>
</dbReference>
<dbReference type="InterPro" id="IPR036420">
    <property type="entry name" value="BRCT_dom_sf"/>
</dbReference>
<gene>
    <name evidence="2" type="primary">mcph1</name>
</gene>
<dbReference type="Pfam" id="PF16589">
    <property type="entry name" value="BRCT_2"/>
    <property type="match status" value="1"/>
</dbReference>
<dbReference type="InterPro" id="IPR001357">
    <property type="entry name" value="BRCT_dom"/>
</dbReference>
<dbReference type="CDD" id="cd17751">
    <property type="entry name" value="BRCT_microcephalin_rpt3"/>
    <property type="match status" value="1"/>
</dbReference>
<dbReference type="Ensembl" id="ENSTRUT00000089131.1">
    <property type="protein sequence ID" value="ENSTRUP00000067480.1"/>
    <property type="gene ID" value="ENSTRUG00000014818.3"/>
</dbReference>
<dbReference type="PROSITE" id="PS50172">
    <property type="entry name" value="BRCT"/>
    <property type="match status" value="3"/>
</dbReference>
<dbReference type="GO" id="GO:0000278">
    <property type="term" value="P:mitotic cell cycle"/>
    <property type="evidence" value="ECO:0007669"/>
    <property type="project" value="TreeGrafter"/>
</dbReference>
<feature type="domain" description="BRCT" evidence="1">
    <location>
        <begin position="188"/>
        <end position="279"/>
    </location>
</feature>
<reference evidence="2" key="2">
    <citation type="submission" date="2025-08" db="UniProtKB">
        <authorList>
            <consortium name="Ensembl"/>
        </authorList>
    </citation>
    <scope>IDENTIFICATION</scope>
</reference>
<sequence>MGAQVSKTFTKQVTHVVFKNGHPATWRKAKKREVKLVSVLWVGRCHEEGVLVSEELYPAVDETNPLLKNKKHRCMQPKDSPERTPENDRRMRRKLDKMMKDLVPKRPIVTDVSPIIIDQESGIVYSPGLKRSDYMAQRLKAMKEKRENLSPTGMFNRLKLLHHLRYKPIAAEGFLQCGKCRNVFYKTFVLSSFQPRRTLVMTSMPTEKQNIVMQVVTTLGGFSIVDRVCESTTHVVSCGQRRTVNILLGIARGCWIVSFEWILWCLEQRQWIPEEPYELSDQFPAAQICRLQRHLSAGEHQQDLFQNQPPMFVSQHSQPPTQNLVELIQLCGGTVCKSVRQAGICIGKYNGRRPEGSRVLSEQWVLDSITCLKQLSYQDYILQ</sequence>
<dbReference type="SMART" id="SM00292">
    <property type="entry name" value="BRCT"/>
    <property type="match status" value="2"/>
</dbReference>
<reference evidence="2" key="3">
    <citation type="submission" date="2025-09" db="UniProtKB">
        <authorList>
            <consortium name="Ensembl"/>
        </authorList>
    </citation>
    <scope>IDENTIFICATION</scope>
</reference>
<proteinExistence type="predicted"/>
<dbReference type="PANTHER" id="PTHR14625">
    <property type="entry name" value="MICROCEPHALIN"/>
    <property type="match status" value="1"/>
</dbReference>
<dbReference type="SUPFAM" id="SSF52113">
    <property type="entry name" value="BRCT domain"/>
    <property type="match status" value="3"/>
</dbReference>
<dbReference type="Gene3D" id="3.40.50.10190">
    <property type="entry name" value="BRCT domain"/>
    <property type="match status" value="3"/>
</dbReference>
<dbReference type="InterPro" id="IPR022047">
    <property type="entry name" value="Microcephalin-like"/>
</dbReference>
<keyword evidence="3" id="KW-1185">Reference proteome</keyword>
<dbReference type="Proteomes" id="UP000005226">
    <property type="component" value="Chromosome 4"/>
</dbReference>
<dbReference type="CDD" id="cd17736">
    <property type="entry name" value="BRCT_microcephalin_rpt2"/>
    <property type="match status" value="1"/>
</dbReference>
<evidence type="ECO:0000313" key="2">
    <source>
        <dbReference type="Ensembl" id="ENSTRUP00000067480.1"/>
    </source>
</evidence>
<dbReference type="GeneTree" id="ENSGT00390000018842"/>
<evidence type="ECO:0000313" key="3">
    <source>
        <dbReference type="Proteomes" id="UP000005226"/>
    </source>
</evidence>
<accession>A0A674N2S2</accession>
<feature type="domain" description="BRCT" evidence="1">
    <location>
        <begin position="300"/>
        <end position="382"/>
    </location>
</feature>
<organism evidence="2 3">
    <name type="scientific">Takifugu rubripes</name>
    <name type="common">Japanese pufferfish</name>
    <name type="synonym">Fugu rubripes</name>
    <dbReference type="NCBI Taxonomy" id="31033"/>
    <lineage>
        <taxon>Eukaryota</taxon>
        <taxon>Metazoa</taxon>
        <taxon>Chordata</taxon>
        <taxon>Craniata</taxon>
        <taxon>Vertebrata</taxon>
        <taxon>Euteleostomi</taxon>
        <taxon>Actinopterygii</taxon>
        <taxon>Neopterygii</taxon>
        <taxon>Teleostei</taxon>
        <taxon>Neoteleostei</taxon>
        <taxon>Acanthomorphata</taxon>
        <taxon>Eupercaria</taxon>
        <taxon>Tetraodontiformes</taxon>
        <taxon>Tetradontoidea</taxon>
        <taxon>Tetraodontidae</taxon>
        <taxon>Takifugu</taxon>
    </lineage>
</organism>
<protein>
    <submittedName>
        <fullName evidence="2">Microcephalin 1</fullName>
    </submittedName>
</protein>
<dbReference type="Pfam" id="PF00533">
    <property type="entry name" value="BRCT"/>
    <property type="match status" value="1"/>
</dbReference>
<evidence type="ECO:0000259" key="1">
    <source>
        <dbReference type="PROSITE" id="PS50172"/>
    </source>
</evidence>
<reference evidence="2 3" key="1">
    <citation type="journal article" date="2011" name="Genome Biol. Evol.">
        <title>Integration of the genetic map and genome assembly of fugu facilitates insights into distinct features of genome evolution in teleosts and mammals.</title>
        <authorList>
            <person name="Kai W."/>
            <person name="Kikuchi K."/>
            <person name="Tohari S."/>
            <person name="Chew A.K."/>
            <person name="Tay A."/>
            <person name="Fujiwara A."/>
            <person name="Hosoya S."/>
            <person name="Suetake H."/>
            <person name="Naruse K."/>
            <person name="Brenner S."/>
            <person name="Suzuki Y."/>
            <person name="Venkatesh B."/>
        </authorList>
    </citation>
    <scope>NUCLEOTIDE SEQUENCE [LARGE SCALE GENOMIC DNA]</scope>
</reference>
<dbReference type="Pfam" id="PF12738">
    <property type="entry name" value="PTCB-BRCT"/>
    <property type="match status" value="1"/>
</dbReference>
<dbReference type="AlphaFoldDB" id="A0A674N2S2"/>
<name>A0A674N2S2_TAKRU</name>
<feature type="domain" description="BRCT" evidence="1">
    <location>
        <begin position="1"/>
        <end position="59"/>
    </location>
</feature>